<organism evidence="2 3">
    <name type="scientific">Pseudoxanthomonas suwonensis</name>
    <dbReference type="NCBI Taxonomy" id="314722"/>
    <lineage>
        <taxon>Bacteria</taxon>
        <taxon>Pseudomonadati</taxon>
        <taxon>Pseudomonadota</taxon>
        <taxon>Gammaproteobacteria</taxon>
        <taxon>Lysobacterales</taxon>
        <taxon>Lysobacteraceae</taxon>
        <taxon>Pseudoxanthomonas</taxon>
    </lineage>
</organism>
<reference evidence="2 3" key="1">
    <citation type="journal article" date="2015" name="Genome Announc.">
        <title>Complete Genome Sequence of Pseudoxanthomonas suwonensis Strain J1, a Cellulose-Degrading Bacterium Isolated from Leaf- and Wood-Enriched Soil.</title>
        <authorList>
            <person name="Hou L."/>
            <person name="Jiang J."/>
            <person name="Xu Z."/>
            <person name="Zhou Y."/>
            <person name="Leung F.C."/>
        </authorList>
    </citation>
    <scope>NUCLEOTIDE SEQUENCE [LARGE SCALE GENOMIC DNA]</scope>
    <source>
        <strain evidence="2 3">J1</strain>
    </source>
</reference>
<sequence length="144" mass="15608">MSAREPAFGERFARNWAAGMAGLGLFTAIAVVVGPGRLFPFAAVVPVLALSWGFRRRALYDEARPRRILEDERDHAFLARGDRGFRLAASAWMVGVAVALAIAPLRELLLAQPLRLSGVLVLGVIAANVVAHLVVAVSYRRDHP</sequence>
<evidence type="ECO:0008006" key="4">
    <source>
        <dbReference type="Google" id="ProtNLM"/>
    </source>
</evidence>
<dbReference type="Proteomes" id="UP000033067">
    <property type="component" value="Chromosome"/>
</dbReference>
<feature type="transmembrane region" description="Helical" evidence="1">
    <location>
        <begin position="87"/>
        <end position="105"/>
    </location>
</feature>
<gene>
    <name evidence="2" type="ORF">WQ53_03345</name>
</gene>
<keyword evidence="1" id="KW-0812">Transmembrane</keyword>
<keyword evidence="1" id="KW-1133">Transmembrane helix</keyword>
<accession>A0A0E3UMD4</accession>
<dbReference type="EMBL" id="CP011144">
    <property type="protein sequence ID" value="AKC85940.1"/>
    <property type="molecule type" value="Genomic_DNA"/>
</dbReference>
<evidence type="ECO:0000256" key="1">
    <source>
        <dbReference type="SAM" id="Phobius"/>
    </source>
</evidence>
<keyword evidence="3" id="KW-1185">Reference proteome</keyword>
<feature type="transmembrane region" description="Helical" evidence="1">
    <location>
        <begin position="117"/>
        <end position="139"/>
    </location>
</feature>
<evidence type="ECO:0000313" key="2">
    <source>
        <dbReference type="EMBL" id="AKC85940.1"/>
    </source>
</evidence>
<proteinExistence type="predicted"/>
<feature type="transmembrane region" description="Helical" evidence="1">
    <location>
        <begin position="38"/>
        <end position="54"/>
    </location>
</feature>
<dbReference type="RefSeq" id="WP_052630393.1">
    <property type="nucleotide sequence ID" value="NZ_CP011144.1"/>
</dbReference>
<feature type="transmembrane region" description="Helical" evidence="1">
    <location>
        <begin position="12"/>
        <end position="32"/>
    </location>
</feature>
<protein>
    <recommendedName>
        <fullName evidence="4">Transmembrane protein</fullName>
    </recommendedName>
</protein>
<name>A0A0E3UMD4_9GAMM</name>
<dbReference type="PATRIC" id="fig|314722.6.peg.701"/>
<keyword evidence="1" id="KW-0472">Membrane</keyword>
<dbReference type="KEGG" id="psuw:WQ53_03345"/>
<evidence type="ECO:0000313" key="3">
    <source>
        <dbReference type="Proteomes" id="UP000033067"/>
    </source>
</evidence>
<dbReference type="AlphaFoldDB" id="A0A0E3UMD4"/>
<dbReference type="OrthoDB" id="6059192at2"/>